<dbReference type="EMBL" id="CP032418">
    <property type="protein sequence ID" value="AYC29450.1"/>
    <property type="molecule type" value="Genomic_DNA"/>
</dbReference>
<dbReference type="SUPFAM" id="SSF140652">
    <property type="entry name" value="YozE-like"/>
    <property type="match status" value="1"/>
</dbReference>
<dbReference type="NCBIfam" id="NF010193">
    <property type="entry name" value="PRK13672.1"/>
    <property type="match status" value="1"/>
</dbReference>
<sequence length="70" mass="8232">MNKSFYQFVLTFRGAKTSEGVFAEAMFEDLSFPKQSRSFSEVSRYIEELADERLSASQFDALWSKYQERI</sequence>
<protein>
    <submittedName>
        <fullName evidence="2">YozE family protein</fullName>
    </submittedName>
</protein>
<dbReference type="AlphaFoldDB" id="A0A385YT10"/>
<evidence type="ECO:0000259" key="1">
    <source>
        <dbReference type="Pfam" id="PF06855"/>
    </source>
</evidence>
<accession>A0A385YT10</accession>
<reference evidence="3" key="1">
    <citation type="submission" date="2018-09" db="EMBL/GenBank/DDBJ databases">
        <authorList>
            <person name="Zhu H."/>
        </authorList>
    </citation>
    <scope>NUCLEOTIDE SEQUENCE [LARGE SCALE GENOMIC DNA]</scope>
    <source>
        <strain evidence="3">K2R23-3</strain>
    </source>
</reference>
<organism evidence="2 3">
    <name type="scientific">Paenisporosarcina cavernae</name>
    <dbReference type="NCBI Taxonomy" id="2320858"/>
    <lineage>
        <taxon>Bacteria</taxon>
        <taxon>Bacillati</taxon>
        <taxon>Bacillota</taxon>
        <taxon>Bacilli</taxon>
        <taxon>Bacillales</taxon>
        <taxon>Caryophanaceae</taxon>
        <taxon>Paenisporosarcina</taxon>
    </lineage>
</organism>
<dbReference type="OrthoDB" id="2242851at2"/>
<dbReference type="Pfam" id="PF06855">
    <property type="entry name" value="YozE_SAM_like"/>
    <property type="match status" value="1"/>
</dbReference>
<dbReference type="InterPro" id="IPR036806">
    <property type="entry name" value="YozE_SAM-like_sf"/>
</dbReference>
<dbReference type="InterPro" id="IPR023089">
    <property type="entry name" value="YozE_SAM-like"/>
</dbReference>
<dbReference type="Proteomes" id="UP000265725">
    <property type="component" value="Chromosome"/>
</dbReference>
<dbReference type="RefSeq" id="WP_119883190.1">
    <property type="nucleotide sequence ID" value="NZ_CP032418.1"/>
</dbReference>
<evidence type="ECO:0000313" key="3">
    <source>
        <dbReference type="Proteomes" id="UP000265725"/>
    </source>
</evidence>
<name>A0A385YT10_9BACL</name>
<dbReference type="Gene3D" id="1.10.150.260">
    <property type="entry name" value="YozE SAM-like"/>
    <property type="match status" value="1"/>
</dbReference>
<dbReference type="KEGG" id="paek:D3873_05960"/>
<gene>
    <name evidence="2" type="ORF">D3873_05960</name>
</gene>
<keyword evidence="3" id="KW-1185">Reference proteome</keyword>
<proteinExistence type="predicted"/>
<evidence type="ECO:0000313" key="2">
    <source>
        <dbReference type="EMBL" id="AYC29450.1"/>
    </source>
</evidence>
<feature type="domain" description="YozE SAM-like" evidence="1">
    <location>
        <begin position="4"/>
        <end position="68"/>
    </location>
</feature>